<evidence type="ECO:0000256" key="3">
    <source>
        <dbReference type="ARBA" id="ARBA00023002"/>
    </source>
</evidence>
<evidence type="ECO:0000313" key="8">
    <source>
        <dbReference type="EMBL" id="MFB5762493.1"/>
    </source>
</evidence>
<dbReference type="Pfam" id="PF00355">
    <property type="entry name" value="Rieske"/>
    <property type="match status" value="1"/>
</dbReference>
<keyword evidence="3" id="KW-0560">Oxidoreductase</keyword>
<evidence type="ECO:0000256" key="1">
    <source>
        <dbReference type="ARBA" id="ARBA00022714"/>
    </source>
</evidence>
<evidence type="ECO:0000256" key="2">
    <source>
        <dbReference type="ARBA" id="ARBA00022723"/>
    </source>
</evidence>
<keyword evidence="4" id="KW-0408">Iron</keyword>
<sequence length="114" mass="12434">MEEKIRVASIQDIDLRGARTFRMGELEIAVFRLDDGSITALENRCPHKGGKLSEGMVCGSKVHCPLHDWKIDLASGLAQAPDEGCVATFRTEIDEQGSVYVLVEKKMLQSASGA</sequence>
<gene>
    <name evidence="8" type="primary">nirD</name>
    <name evidence="8" type="ORF">ACE5LO_19095</name>
</gene>
<dbReference type="Gene3D" id="2.102.10.10">
    <property type="entry name" value="Rieske [2Fe-2S] iron-sulphur domain"/>
    <property type="match status" value="1"/>
</dbReference>
<proteinExistence type="predicted"/>
<comment type="caution">
    <text evidence="8">The sequence shown here is derived from an EMBL/GenBank/DDBJ whole genome shotgun (WGS) entry which is preliminary data.</text>
</comment>
<dbReference type="RefSeq" id="WP_375521593.1">
    <property type="nucleotide sequence ID" value="NZ_JBHIRY010000021.1"/>
</dbReference>
<reference evidence="8 9" key="1">
    <citation type="submission" date="2024-09" db="EMBL/GenBank/DDBJ databases">
        <title>Paenibacillus zeirhizospherea sp. nov., isolated from surface of the maize (Zea mays) roots in a horticulture field, Hungary.</title>
        <authorList>
            <person name="Marton D."/>
            <person name="Farkas M."/>
            <person name="Bedics A."/>
            <person name="Toth E."/>
            <person name="Tancsics A."/>
            <person name="Boka K."/>
            <person name="Marati G."/>
            <person name="Kriszt B."/>
            <person name="Cserhati M."/>
        </authorList>
    </citation>
    <scope>NUCLEOTIDE SEQUENCE [LARGE SCALE GENOMIC DNA]</scope>
    <source>
        <strain evidence="8 9">JCM 18446</strain>
    </source>
</reference>
<dbReference type="CDD" id="cd03530">
    <property type="entry name" value="Rieske_NirD_small_Bacillus"/>
    <property type="match status" value="1"/>
</dbReference>
<dbReference type="InterPro" id="IPR017941">
    <property type="entry name" value="Rieske_2Fe-2S"/>
</dbReference>
<dbReference type="NCBIfam" id="TIGR02378">
    <property type="entry name" value="nirD_assim_sml"/>
    <property type="match status" value="1"/>
</dbReference>
<protein>
    <submittedName>
        <fullName evidence="8">Nitrite reductase small subunit NirD</fullName>
    </submittedName>
</protein>
<dbReference type="SUPFAM" id="SSF50022">
    <property type="entry name" value="ISP domain"/>
    <property type="match status" value="1"/>
</dbReference>
<evidence type="ECO:0000259" key="7">
    <source>
        <dbReference type="PROSITE" id="PS51296"/>
    </source>
</evidence>
<keyword evidence="2" id="KW-0479">Metal-binding</keyword>
<feature type="domain" description="Rieske" evidence="7">
    <location>
        <begin position="5"/>
        <end position="100"/>
    </location>
</feature>
<keyword evidence="9" id="KW-1185">Reference proteome</keyword>
<keyword evidence="6" id="KW-0534">Nitrate assimilation</keyword>
<dbReference type="PANTHER" id="PTHR21496:SF23">
    <property type="entry name" value="3-PHENYLPROPIONATE_CINNAMIC ACID DIOXYGENASE FERREDOXIN SUBUNIT"/>
    <property type="match status" value="1"/>
</dbReference>
<dbReference type="PANTHER" id="PTHR21496">
    <property type="entry name" value="FERREDOXIN-RELATED"/>
    <property type="match status" value="1"/>
</dbReference>
<dbReference type="EMBL" id="JBHIRY010000021">
    <property type="protein sequence ID" value="MFB5762493.1"/>
    <property type="molecule type" value="Genomic_DNA"/>
</dbReference>
<evidence type="ECO:0000256" key="6">
    <source>
        <dbReference type="ARBA" id="ARBA00023063"/>
    </source>
</evidence>
<dbReference type="Proteomes" id="UP001580430">
    <property type="component" value="Unassembled WGS sequence"/>
</dbReference>
<accession>A0ABV5C5F4</accession>
<organism evidence="8 9">
    <name type="scientific">Paenibacillus medicaginis</name>
    <dbReference type="NCBI Taxonomy" id="1470560"/>
    <lineage>
        <taxon>Bacteria</taxon>
        <taxon>Bacillati</taxon>
        <taxon>Bacillota</taxon>
        <taxon>Bacilli</taxon>
        <taxon>Bacillales</taxon>
        <taxon>Paenibacillaceae</taxon>
        <taxon>Paenibacillus</taxon>
    </lineage>
</organism>
<dbReference type="InterPro" id="IPR012748">
    <property type="entry name" value="Rieske-like_NirD"/>
</dbReference>
<name>A0ABV5C5F4_9BACL</name>
<evidence type="ECO:0000256" key="5">
    <source>
        <dbReference type="ARBA" id="ARBA00023014"/>
    </source>
</evidence>
<evidence type="ECO:0000256" key="4">
    <source>
        <dbReference type="ARBA" id="ARBA00023004"/>
    </source>
</evidence>
<keyword evidence="5" id="KW-0411">Iron-sulfur</keyword>
<keyword evidence="1" id="KW-0001">2Fe-2S</keyword>
<evidence type="ECO:0000313" key="9">
    <source>
        <dbReference type="Proteomes" id="UP001580430"/>
    </source>
</evidence>
<dbReference type="InterPro" id="IPR036922">
    <property type="entry name" value="Rieske_2Fe-2S_sf"/>
</dbReference>
<dbReference type="PROSITE" id="PS51296">
    <property type="entry name" value="RIESKE"/>
    <property type="match status" value="1"/>
</dbReference>